<sequence>MTIYQMVDFLKDRLNEGLGWISGALQYSPGKMDDSGDKESLWSSEDGKSHDMSLTDEAEENYFSFPIDDSLLQTPDEIEDAIERVKALVLETEGVSEERRKLVQRLISLRLRLQDVKEIQEERGENSSEELRIINHHQFIHQNQIVHRSPQYCDRCGGIIWTVVQHWYRCKGIDTEYIAQICPEVGLPDQNFTCFECKTRFTLKNSWMEPRICNYNGRYFCPICHKNNSHSIPARILHNWDFEEKPVSEGSRQFLILMARKPNINLDRVNPKLFSFVEDLNIVKRYREDIIIMKDFFMTCRDAVAQKLLRRLDEKQHFVESSCMYSLQDLIDINNGTMLKFIEKIHDAFERHIKETCQICKGKGFICEICENEQVIFPFDSATHQCSSCHAVFHNICFAKRESCPKCLRKSRRALNVL</sequence>
<reference evidence="8 9" key="1">
    <citation type="submission" date="2015-12" db="EMBL/GenBank/DDBJ databases">
        <title>The genome of Folsomia candida.</title>
        <authorList>
            <person name="Faddeeva A."/>
            <person name="Derks M.F."/>
            <person name="Anvar Y."/>
            <person name="Smit S."/>
            <person name="Van Straalen N."/>
            <person name="Roelofs D."/>
        </authorList>
    </citation>
    <scope>NUCLEOTIDE SEQUENCE [LARGE SCALE GENOMIC DNA]</scope>
    <source>
        <strain evidence="8 9">VU population</strain>
        <tissue evidence="8">Whole body</tissue>
    </source>
</reference>
<dbReference type="AlphaFoldDB" id="A0A226F354"/>
<dbReference type="InterPro" id="IPR051366">
    <property type="entry name" value="DEF8"/>
</dbReference>
<proteinExistence type="inferred from homology"/>
<feature type="compositionally biased region" description="Basic and acidic residues" evidence="6">
    <location>
        <begin position="31"/>
        <end position="52"/>
    </location>
</feature>
<keyword evidence="3" id="KW-0863">Zinc-finger</keyword>
<evidence type="ECO:0000313" key="9">
    <source>
        <dbReference type="Proteomes" id="UP000198287"/>
    </source>
</evidence>
<dbReference type="PROSITE" id="PS50081">
    <property type="entry name" value="ZF_DAG_PE_2"/>
    <property type="match status" value="1"/>
</dbReference>
<dbReference type="InterPro" id="IPR002219">
    <property type="entry name" value="PKC_DAG/PE"/>
</dbReference>
<keyword evidence="9" id="KW-1185">Reference proteome</keyword>
<keyword evidence="2" id="KW-0677">Repeat</keyword>
<evidence type="ECO:0000256" key="2">
    <source>
        <dbReference type="ARBA" id="ARBA00022737"/>
    </source>
</evidence>
<dbReference type="PANTHER" id="PTHR12326:SF3">
    <property type="entry name" value="DIFFERENTIALLY EXPRESSED IN FDCP 8 HOMOLOG"/>
    <property type="match status" value="1"/>
</dbReference>
<evidence type="ECO:0000256" key="3">
    <source>
        <dbReference type="ARBA" id="ARBA00022771"/>
    </source>
</evidence>
<keyword evidence="4" id="KW-0862">Zinc</keyword>
<accession>A0A226F354</accession>
<dbReference type="EMBL" id="LNIX01000001">
    <property type="protein sequence ID" value="OXA63877.1"/>
    <property type="molecule type" value="Genomic_DNA"/>
</dbReference>
<dbReference type="InterPro" id="IPR025258">
    <property type="entry name" value="RH_dom"/>
</dbReference>
<dbReference type="PANTHER" id="PTHR12326">
    <property type="entry name" value="PLECKSTRIN HOMOLOGY DOMAIN CONTAINING PROTEIN"/>
    <property type="match status" value="1"/>
</dbReference>
<keyword evidence="1" id="KW-0479">Metal-binding</keyword>
<gene>
    <name evidence="8" type="ORF">Fcan01_01836</name>
</gene>
<evidence type="ECO:0000259" key="7">
    <source>
        <dbReference type="PROSITE" id="PS50081"/>
    </source>
</evidence>
<organism evidence="8 9">
    <name type="scientific">Folsomia candida</name>
    <name type="common">Springtail</name>
    <dbReference type="NCBI Taxonomy" id="158441"/>
    <lineage>
        <taxon>Eukaryota</taxon>
        <taxon>Metazoa</taxon>
        <taxon>Ecdysozoa</taxon>
        <taxon>Arthropoda</taxon>
        <taxon>Hexapoda</taxon>
        <taxon>Collembola</taxon>
        <taxon>Entomobryomorpha</taxon>
        <taxon>Isotomoidea</taxon>
        <taxon>Isotomidae</taxon>
        <taxon>Proisotominae</taxon>
        <taxon>Folsomia</taxon>
    </lineage>
</organism>
<name>A0A226F354_FOLCA</name>
<dbReference type="OMA" id="NMICPKC"/>
<evidence type="ECO:0000313" key="8">
    <source>
        <dbReference type="EMBL" id="OXA63877.1"/>
    </source>
</evidence>
<dbReference type="OrthoDB" id="1918044at2759"/>
<comment type="similarity">
    <text evidence="5">Belongs to the DEF8 family.</text>
</comment>
<protein>
    <submittedName>
        <fullName evidence="8">Differentially expressed in FDCP 8</fullName>
    </submittedName>
</protein>
<evidence type="ECO:0000256" key="1">
    <source>
        <dbReference type="ARBA" id="ARBA00022723"/>
    </source>
</evidence>
<dbReference type="STRING" id="158441.A0A226F354"/>
<dbReference type="SUPFAM" id="SSF57889">
    <property type="entry name" value="Cysteine-rich domain"/>
    <property type="match status" value="1"/>
</dbReference>
<dbReference type="SMART" id="SM01175">
    <property type="entry name" value="DUF4206"/>
    <property type="match status" value="1"/>
</dbReference>
<evidence type="ECO:0000256" key="5">
    <source>
        <dbReference type="ARBA" id="ARBA00029450"/>
    </source>
</evidence>
<evidence type="ECO:0000256" key="4">
    <source>
        <dbReference type="ARBA" id="ARBA00022833"/>
    </source>
</evidence>
<feature type="region of interest" description="Disordered" evidence="6">
    <location>
        <begin position="29"/>
        <end position="52"/>
    </location>
</feature>
<dbReference type="GO" id="GO:0008270">
    <property type="term" value="F:zinc ion binding"/>
    <property type="evidence" value="ECO:0007669"/>
    <property type="project" value="UniProtKB-KW"/>
</dbReference>
<comment type="caution">
    <text evidence="8">The sequence shown here is derived from an EMBL/GenBank/DDBJ whole genome shotgun (WGS) entry which is preliminary data.</text>
</comment>
<dbReference type="InterPro" id="IPR046349">
    <property type="entry name" value="C1-like_sf"/>
</dbReference>
<dbReference type="Pfam" id="PF13901">
    <property type="entry name" value="RH_dom"/>
    <property type="match status" value="1"/>
</dbReference>
<feature type="domain" description="Phorbol-ester/DAG-type" evidence="7">
    <location>
        <begin position="136"/>
        <end position="213"/>
    </location>
</feature>
<dbReference type="Proteomes" id="UP000198287">
    <property type="component" value="Unassembled WGS sequence"/>
</dbReference>
<evidence type="ECO:0000256" key="6">
    <source>
        <dbReference type="SAM" id="MobiDB-lite"/>
    </source>
</evidence>